<keyword evidence="2" id="KW-0378">Hydrolase</keyword>
<dbReference type="RefSeq" id="WP_277867933.1">
    <property type="nucleotide sequence ID" value="NZ_JAKKUT010000006.1"/>
</dbReference>
<dbReference type="InterPro" id="IPR011545">
    <property type="entry name" value="DEAD/DEAH_box_helicase_dom"/>
</dbReference>
<evidence type="ECO:0000256" key="5">
    <source>
        <dbReference type="SAM" id="MobiDB-lite"/>
    </source>
</evidence>
<feature type="coiled-coil region" evidence="4">
    <location>
        <begin position="1313"/>
        <end position="1356"/>
    </location>
</feature>
<feature type="domain" description="Helicase ATP-binding" evidence="6">
    <location>
        <begin position="97"/>
        <end position="340"/>
    </location>
</feature>
<feature type="domain" description="Helicase C-terminal" evidence="8">
    <location>
        <begin position="1058"/>
        <end position="1209"/>
    </location>
</feature>
<dbReference type="GO" id="GO:0004386">
    <property type="term" value="F:helicase activity"/>
    <property type="evidence" value="ECO:0007669"/>
    <property type="project" value="UniProtKB-KW"/>
</dbReference>
<dbReference type="Pfam" id="PF09369">
    <property type="entry name" value="MZB"/>
    <property type="match status" value="1"/>
</dbReference>
<keyword evidence="10" id="KW-1185">Reference proteome</keyword>
<feature type="compositionally biased region" description="Polar residues" evidence="5">
    <location>
        <begin position="626"/>
        <end position="643"/>
    </location>
</feature>
<name>A0ABT6F2J2_9SYNE</name>
<feature type="region of interest" description="Disordered" evidence="5">
    <location>
        <begin position="671"/>
        <end position="694"/>
    </location>
</feature>
<dbReference type="PANTHER" id="PTHR47957:SF3">
    <property type="entry name" value="ATP-DEPENDENT HELICASE HRQ1"/>
    <property type="match status" value="1"/>
</dbReference>
<keyword evidence="4" id="KW-0175">Coiled coil</keyword>
<feature type="compositionally biased region" description="Basic and acidic residues" evidence="5">
    <location>
        <begin position="681"/>
        <end position="692"/>
    </location>
</feature>
<dbReference type="SMART" id="SM00490">
    <property type="entry name" value="HELICc"/>
    <property type="match status" value="1"/>
</dbReference>
<accession>A0ABT6F2J2</accession>
<dbReference type="PROSITE" id="PS51192">
    <property type="entry name" value="HELICASE_ATP_BIND_1"/>
    <property type="match status" value="1"/>
</dbReference>
<evidence type="ECO:0000259" key="8">
    <source>
        <dbReference type="PROSITE" id="PS51194"/>
    </source>
</evidence>
<reference evidence="9" key="2">
    <citation type="submission" date="2022-01" db="EMBL/GenBank/DDBJ databases">
        <authorList>
            <person name="Zivanovic Y."/>
            <person name="Moreira D."/>
            <person name="Lopez-Garcia P."/>
        </authorList>
    </citation>
    <scope>NUCLEOTIDE SEQUENCE</scope>
    <source>
        <strain evidence="9">G9</strain>
    </source>
</reference>
<dbReference type="PROSITE" id="PS51193">
    <property type="entry name" value="HELICASE_ATP_BIND_2"/>
    <property type="match status" value="1"/>
</dbReference>
<dbReference type="InterPro" id="IPR001650">
    <property type="entry name" value="Helicase_C-like"/>
</dbReference>
<dbReference type="InterPro" id="IPR014013">
    <property type="entry name" value="Helic_SF1/SF2_ATP-bd_DinG/Rad3"/>
</dbReference>
<sequence>MSHYLNPIDAATEPRKNLIRYFLTAYPLRDPHLRSGFKQLLEAPGTISQHPYLEGAQPYQPASTIQQLVAEGVLHPEMARLFNPTRALYQHQEAAIRAVVQEQENIVVATGTGSGKTECFLMPMLDQLLKQPGYGMQALILYPMNALVNDQVKRLRQLLCRQGEDQALIRFGFYTSRTVTAQQAAVEVLKDELEASDRDELLQLFTEEQRRSLNLSRPEYLVREALQQIMRVQAISRQEIWDNPPQILVTNYSMLEHMLIRPREREAIFESAHDFKLLVVDEAHSYNGSTGTEVAMLLKRLRTAVGIEEAGKLRGIATSASLGDRGDPKVLEQVKAFVGDLFSEPFKRVIWGDLVPVAERLGNPYDLPDGLAEADVYEHFCDLELPALTDAIAAWRQQLSYLVPDPILQTAAEASDDVHHFLWLALKQHPTVHRLIALLSQSPQPWDQIARSPSLWHIPTSLDGSILPEEEAKLEIALSNLVQLSTLARQNPDDLPLLPVRLHLLFRSIEGLYACVNPNCPEASVDPNHPERPKRYGKLYLNSKTHCERCAAPVLELSSCRKCGQAYGLTYLGTGDELQLLPRSLEAVENSSSIYVLTAGSLDSITNDEGDDDEAGEADEADDQPTAVNVGTFTIQPGSQTNGWIGRRSPTPPVSTNNADKWVLQWQMPPKVKPNTTKIPPDTKKMPPKAENRQGGYLTRCPACAAGRAQTAAIGRFVSYTDAPLEVMLDSLFELLPEPGQASAQATKRKLLTFSDGRQDAAFFASDFQRTHTETLYRQIVWQAFAAVQQEGVASINQIEEYLVEQFLYLSIPHPDRESDKHHRSYVANDENEEISLNVIDCKKRAQSRAKELLLREFGLPSARRFSIEALGLLACHLEWHDSMLGQVAERFGLNHAEALLFLTGLTDTIRLTGAVDLQGASRYFPETGGIEGGQPARLDSKGRSQIYLKLRRDPTDSQQAIAFLWRKKSNGDSTERQNQIVTYYRNFLGDFPAEEDLLWLFDELLRQGSLVRYQDGRQLHWELLNLRRTETDWHQCNTCQQIFHRPGLSTLKGQSQFGVDFCLAPRCQGILQLFQPEQLADHHYRHLIQERSFLPLRAQEHTAQLGTDELASRESRFRQGKINLLSCSTTLEMGVDIGELQAVALRNFPPHVSNYQQRAGRAGRRTDGVAITLMYGQRRPHDRYYFEQPDKLINGKNQVPKLDPSNFEIQKRHIRAELLAKFLRTEYQVGAEKVTIARFLGLPNTFITLSEIPAEGMIHRLQEWLHSDRAKDLTQRWLERLHNPQPIAFVVQQFEADLQEFQTEQLQDWNGLATVLQELKQAVREAEDANKTKKQKALEYKRDRVRDELDKLKKQQLHEELAKAGILPIYGFPIDVVQLLTRESRQFFQGQGKHRLQRDRRLALGEYAPGQDVVVDDRVHTSVGVMRPDDLPTRHYWVCQACNFFMAASTNTDLLTRLGVAEGDPNCPICRTRLSTNEQKPRSYKIPKAFTTDWSEIPKVTSYSKPMRQPTSQVFLAQEGNHPEHIQADLYHLTLSQGGRFFLANQVGRGFKHYGFAICERCGRDQTDKAPMNRLFGRVDHNHPITGSQCQGQYRRIHLGHEFRSDLLKLRFTPTINPPRLFGTVLHLDAGGKIHSDTDGDRNQASIPVTGAGFWRSLTYALLAAAAQVIDVPRAELDGLFRPVEEIHTGAAEIILYDNVPGGAGYSKRIAECFPTILQRAFQFVESCSCSSSCYDCLRTYTNQIFHHELNRQVVANFLRPIVERVQPDAALQSFAPDANRVSLAQMMVALESHSTMAGELSLLYLPSITAPFTLKRLTQMVDALDRTAPLELIVTHLPDRTNDDSIRVLRKRLAQWIDQGLLRLYTNPVEQLPTLCLSSQLPHRIALQLRLTESKEPVEWFQTSSQRGVNQVWQDLQSLKAQASPVSDQTLEDPDTIVIFPTPQWGNLSLAELQQRLGIAPVLQGHQVQRLTYCDRYLQRSGAERLAALLQGNWLNENTHNVVQIQQLKDEYHYRSTQRRTEIERIGSHFTGRLTVEMRPYPQRFHPPFPHGRNLTIELHNHPTYRILFDKGIDFLEKNSDGTYRITEATYVVVTSAP</sequence>
<evidence type="ECO:0000259" key="6">
    <source>
        <dbReference type="PROSITE" id="PS51192"/>
    </source>
</evidence>
<dbReference type="InterPro" id="IPR027417">
    <property type="entry name" value="P-loop_NTPase"/>
</dbReference>
<dbReference type="SMART" id="SM00487">
    <property type="entry name" value="DEXDc"/>
    <property type="match status" value="1"/>
</dbReference>
<comment type="caution">
    <text evidence="9">The sequence shown here is derived from an EMBL/GenBank/DDBJ whole genome shotgun (WGS) entry which is preliminary data.</text>
</comment>
<keyword evidence="3" id="KW-0067">ATP-binding</keyword>
<evidence type="ECO:0000259" key="7">
    <source>
        <dbReference type="PROSITE" id="PS51193"/>
    </source>
</evidence>
<keyword evidence="1" id="KW-0547">Nucleotide-binding</keyword>
<evidence type="ECO:0000313" key="9">
    <source>
        <dbReference type="EMBL" id="MDG2992008.1"/>
    </source>
</evidence>
<dbReference type="PROSITE" id="PS51194">
    <property type="entry name" value="HELICASE_CTER"/>
    <property type="match status" value="1"/>
</dbReference>
<dbReference type="Proteomes" id="UP001154265">
    <property type="component" value="Unassembled WGS sequence"/>
</dbReference>
<proteinExistence type="predicted"/>
<dbReference type="EMBL" id="JAKKUT010000006">
    <property type="protein sequence ID" value="MDG2992008.1"/>
    <property type="molecule type" value="Genomic_DNA"/>
</dbReference>
<feature type="domain" description="Helicase ATP-binding" evidence="7">
    <location>
        <begin position="74"/>
        <end position="338"/>
    </location>
</feature>
<dbReference type="PANTHER" id="PTHR47957">
    <property type="entry name" value="ATP-DEPENDENT HELICASE HRQ1"/>
    <property type="match status" value="1"/>
</dbReference>
<reference evidence="9" key="1">
    <citation type="journal article" date="2022" name="Genome Biol. Evol.">
        <title>A New Gene Family Diagnostic for Intracellular Biomineralization of Amorphous Ca Carbonates by Cyanobacteria.</title>
        <authorList>
            <person name="Benzerara K."/>
            <person name="Duprat E."/>
            <person name="Bitard-Feildel T."/>
            <person name="Caumes G."/>
            <person name="Cassier-Chauvat C."/>
            <person name="Chauvat F."/>
            <person name="Dezi M."/>
            <person name="Diop S.I."/>
            <person name="Gaschignard G."/>
            <person name="Gorgen S."/>
            <person name="Gugger M."/>
            <person name="Lopez-Garcia P."/>
            <person name="Millet M."/>
            <person name="Skouri-Panet F."/>
            <person name="Moreira D."/>
            <person name="Callebaut I."/>
        </authorList>
    </citation>
    <scope>NUCLEOTIDE SEQUENCE</scope>
    <source>
        <strain evidence="9">G9</strain>
    </source>
</reference>
<evidence type="ECO:0000256" key="2">
    <source>
        <dbReference type="ARBA" id="ARBA00022801"/>
    </source>
</evidence>
<gene>
    <name evidence="9" type="ORF">L3556_13865</name>
</gene>
<dbReference type="InterPro" id="IPR014001">
    <property type="entry name" value="Helicase_ATP-bd"/>
</dbReference>
<protein>
    <submittedName>
        <fullName evidence="9">DEAD/DEAH box helicase</fullName>
    </submittedName>
</protein>
<dbReference type="Pfam" id="PF00271">
    <property type="entry name" value="Helicase_C"/>
    <property type="match status" value="1"/>
</dbReference>
<feature type="compositionally biased region" description="Acidic residues" evidence="5">
    <location>
        <begin position="606"/>
        <end position="623"/>
    </location>
</feature>
<dbReference type="InterPro" id="IPR018973">
    <property type="entry name" value="MZB"/>
</dbReference>
<evidence type="ECO:0000256" key="4">
    <source>
        <dbReference type="SAM" id="Coils"/>
    </source>
</evidence>
<dbReference type="SUPFAM" id="SSF52540">
    <property type="entry name" value="P-loop containing nucleoside triphosphate hydrolases"/>
    <property type="match status" value="2"/>
</dbReference>
<dbReference type="Gene3D" id="3.40.50.300">
    <property type="entry name" value="P-loop containing nucleotide triphosphate hydrolases"/>
    <property type="match status" value="2"/>
</dbReference>
<evidence type="ECO:0000313" key="10">
    <source>
        <dbReference type="Proteomes" id="UP001154265"/>
    </source>
</evidence>
<keyword evidence="9" id="KW-0347">Helicase</keyword>
<evidence type="ECO:0000256" key="3">
    <source>
        <dbReference type="ARBA" id="ARBA00022840"/>
    </source>
</evidence>
<organism evidence="9 10">
    <name type="scientific">Candidatus Synechococcus calcipolaris G9</name>
    <dbReference type="NCBI Taxonomy" id="1497997"/>
    <lineage>
        <taxon>Bacteria</taxon>
        <taxon>Bacillati</taxon>
        <taxon>Cyanobacteriota</taxon>
        <taxon>Cyanophyceae</taxon>
        <taxon>Synechococcales</taxon>
        <taxon>Synechococcaceae</taxon>
        <taxon>Synechococcus</taxon>
    </lineage>
</organism>
<evidence type="ECO:0000256" key="1">
    <source>
        <dbReference type="ARBA" id="ARBA00022741"/>
    </source>
</evidence>
<feature type="region of interest" description="Disordered" evidence="5">
    <location>
        <begin position="603"/>
        <end position="657"/>
    </location>
</feature>
<dbReference type="Pfam" id="PF00270">
    <property type="entry name" value="DEAD"/>
    <property type="match status" value="2"/>
</dbReference>